<organism evidence="1">
    <name type="scientific">marine sediment metagenome</name>
    <dbReference type="NCBI Taxonomy" id="412755"/>
    <lineage>
        <taxon>unclassified sequences</taxon>
        <taxon>metagenomes</taxon>
        <taxon>ecological metagenomes</taxon>
    </lineage>
</organism>
<dbReference type="Gene3D" id="3.40.50.410">
    <property type="entry name" value="von Willebrand factor, type A domain"/>
    <property type="match status" value="1"/>
</dbReference>
<dbReference type="InterPro" id="IPR036465">
    <property type="entry name" value="vWFA_dom_sf"/>
</dbReference>
<sequence>VTFPVICGKDDGDLIWGDYMLMESDPTTRPHTFIIGRYTSSNGGGDRTIRKSISRDDHDDLSCEDLRILLLEFIYERDPIDLEMVMDVSGSMNGTSPSGPAGVTKLMMMKDACSIVGDYIINNVKSNDNMGLIWFSNNVVECILHTFQENWDSGANLRDQINNVGAGGCTAMGSTSIFFFPFKTATLIGNISPTS</sequence>
<name>X1F564_9ZZZZ</name>
<gene>
    <name evidence="1" type="ORF">S03H2_09536</name>
</gene>
<reference evidence="1" key="1">
    <citation type="journal article" date="2014" name="Front. Microbiol.">
        <title>High frequency of phylogenetically diverse reductive dehalogenase-homologous genes in deep subseafloor sedimentary metagenomes.</title>
        <authorList>
            <person name="Kawai M."/>
            <person name="Futagami T."/>
            <person name="Toyoda A."/>
            <person name="Takaki Y."/>
            <person name="Nishi S."/>
            <person name="Hori S."/>
            <person name="Arai W."/>
            <person name="Tsubouchi T."/>
            <person name="Morono Y."/>
            <person name="Uchiyama I."/>
            <person name="Ito T."/>
            <person name="Fujiyama A."/>
            <person name="Inagaki F."/>
            <person name="Takami H."/>
        </authorList>
    </citation>
    <scope>NUCLEOTIDE SEQUENCE</scope>
    <source>
        <strain evidence="1">Expedition CK06-06</strain>
    </source>
</reference>
<accession>X1F564</accession>
<comment type="caution">
    <text evidence="1">The sequence shown here is derived from an EMBL/GenBank/DDBJ whole genome shotgun (WGS) entry which is preliminary data.</text>
</comment>
<dbReference type="SUPFAM" id="SSF53300">
    <property type="entry name" value="vWA-like"/>
    <property type="match status" value="1"/>
</dbReference>
<proteinExistence type="predicted"/>
<dbReference type="EMBL" id="BARU01004878">
    <property type="protein sequence ID" value="GAH24494.1"/>
    <property type="molecule type" value="Genomic_DNA"/>
</dbReference>
<evidence type="ECO:0000313" key="1">
    <source>
        <dbReference type="EMBL" id="GAH24494.1"/>
    </source>
</evidence>
<dbReference type="AlphaFoldDB" id="X1F564"/>
<feature type="non-terminal residue" evidence="1">
    <location>
        <position position="1"/>
    </location>
</feature>
<protein>
    <submittedName>
        <fullName evidence="1">Uncharacterized protein</fullName>
    </submittedName>
</protein>